<sequence>MVKAVLRDYALAEVDENGEIVSVPEKTFVQPIVTARYTYRALEIHAKAMDEESGMTEHDVMDDMMTLVLDIFKNQFTFDDILDGVQSDDLFDWLRDIIDQVMIKDKKKAQLKKMAEKAQK</sequence>
<dbReference type="EMBL" id="AMXN01000002">
    <property type="protein sequence ID" value="ELS62184.1"/>
    <property type="molecule type" value="Genomic_DNA"/>
</dbReference>
<dbReference type="AlphaFoldDB" id="A0A9W5LK31"/>
<dbReference type="RefSeq" id="WP_003237390.1">
    <property type="nucleotide sequence ID" value="NZ_AMXN01000002.1"/>
</dbReference>
<dbReference type="Proteomes" id="UP000011182">
    <property type="component" value="Unassembled WGS sequence"/>
</dbReference>
<reference evidence="1 2" key="1">
    <citation type="journal article" date="2014" name="Syst. Appl. Microbiol.">
        <title>Genomic insights into the taxonomic status of the three subspecies of Bacillus subtilis.</title>
        <authorList>
            <person name="Yi H."/>
            <person name="Chun J."/>
            <person name="Cha C.J."/>
        </authorList>
    </citation>
    <scope>NUCLEOTIDE SEQUENCE [LARGE SCALE GENOMIC DNA]</scope>
    <source>
        <strain evidence="1 2">KCTC 13429</strain>
    </source>
</reference>
<accession>A0A9W5LK31</accession>
<evidence type="ECO:0008006" key="3">
    <source>
        <dbReference type="Google" id="ProtNLM"/>
    </source>
</evidence>
<dbReference type="InterPro" id="IPR057006">
    <property type="entry name" value="Phage_TAC_19"/>
</dbReference>
<proteinExistence type="predicted"/>
<keyword evidence="2" id="KW-1185">Reference proteome</keyword>
<gene>
    <name evidence="1" type="ORF">BSI_12630</name>
</gene>
<dbReference type="NCBIfam" id="NF047360">
    <property type="entry name" value="tail_chap_PVL"/>
    <property type="match status" value="1"/>
</dbReference>
<protein>
    <recommendedName>
        <fullName evidence="3">Phage protein</fullName>
    </recommendedName>
</protein>
<evidence type="ECO:0000313" key="1">
    <source>
        <dbReference type="EMBL" id="ELS62184.1"/>
    </source>
</evidence>
<name>A0A9W5LK31_9BACI</name>
<organism evidence="1 2">
    <name type="scientific">Bacillus inaquosorum KCTC 13429</name>
    <dbReference type="NCBI Taxonomy" id="1236548"/>
    <lineage>
        <taxon>Bacteria</taxon>
        <taxon>Bacillati</taxon>
        <taxon>Bacillota</taxon>
        <taxon>Bacilli</taxon>
        <taxon>Bacillales</taxon>
        <taxon>Bacillaceae</taxon>
        <taxon>Bacillus</taxon>
    </lineage>
</organism>
<evidence type="ECO:0000313" key="2">
    <source>
        <dbReference type="Proteomes" id="UP000011182"/>
    </source>
</evidence>
<dbReference type="Pfam" id="PF23857">
    <property type="entry name" value="Phage_TAC_19"/>
    <property type="match status" value="1"/>
</dbReference>
<comment type="caution">
    <text evidence="1">The sequence shown here is derived from an EMBL/GenBank/DDBJ whole genome shotgun (WGS) entry which is preliminary data.</text>
</comment>